<gene>
    <name evidence="6" type="ORF">B0I32_109218</name>
</gene>
<dbReference type="SUPFAM" id="SSF53807">
    <property type="entry name" value="Helical backbone' metal receptor"/>
    <property type="match status" value="1"/>
</dbReference>
<name>A0A2T0MYK7_9ACTN</name>
<dbReference type="RefSeq" id="WP_106242427.1">
    <property type="nucleotide sequence ID" value="NZ_JBFAIB010000017.1"/>
</dbReference>
<feature type="signal peptide" evidence="4">
    <location>
        <begin position="1"/>
        <end position="19"/>
    </location>
</feature>
<dbReference type="Pfam" id="PF01497">
    <property type="entry name" value="Peripla_BP_2"/>
    <property type="match status" value="1"/>
</dbReference>
<feature type="region of interest" description="Disordered" evidence="3">
    <location>
        <begin position="25"/>
        <end position="44"/>
    </location>
</feature>
<evidence type="ECO:0000256" key="3">
    <source>
        <dbReference type="SAM" id="MobiDB-lite"/>
    </source>
</evidence>
<sequence>MRPVRTAFAGALLGTLVLAGCGQTGGTTASPSAPPATSANAAPSSAAPAAGFPVTVEAANGKVTIAEKPKRIVSLSATHTETLFAIGAGPQVVAVDDRSNYPPEAPKTALSGFKPNVEAIVAQKPDLVVVSDDLDKVVAELGKLNVPVLHQPAATNLDEAYEEITELGAATGNEAKAGEIVSGMKTALGKLAAEAPKDSKLTYYHELDQTPYAVTSKTFIGQVYAMFGLTNIADEAPDAAGGYPKLSAEFVAQADPDLIFLADVKCCQQSKETLAARPGWKNLSAIKNDRVVQLDDDLASRWGPRVVELAESIGASVTAAAKAGAN</sequence>
<dbReference type="NCBIfam" id="NF038402">
    <property type="entry name" value="TroA_like"/>
    <property type="match status" value="1"/>
</dbReference>
<dbReference type="InterPro" id="IPR054828">
    <property type="entry name" value="Vit_B12_bind_prot"/>
</dbReference>
<comment type="caution">
    <text evidence="6">The sequence shown here is derived from an EMBL/GenBank/DDBJ whole genome shotgun (WGS) entry which is preliminary data.</text>
</comment>
<reference evidence="6 7" key="1">
    <citation type="submission" date="2018-03" db="EMBL/GenBank/DDBJ databases">
        <title>Genomic Encyclopedia of Type Strains, Phase III (KMG-III): the genomes of soil and plant-associated and newly described type strains.</title>
        <authorList>
            <person name="Whitman W."/>
        </authorList>
    </citation>
    <scope>NUCLEOTIDE SEQUENCE [LARGE SCALE GENOMIC DNA]</scope>
    <source>
        <strain evidence="6 7">CGMCC 4.7104</strain>
    </source>
</reference>
<feature type="chain" id="PRO_5039542853" evidence="4">
    <location>
        <begin position="20"/>
        <end position="326"/>
    </location>
</feature>
<dbReference type="PROSITE" id="PS51257">
    <property type="entry name" value="PROKAR_LIPOPROTEIN"/>
    <property type="match status" value="1"/>
</dbReference>
<dbReference type="Gene3D" id="3.40.50.1980">
    <property type="entry name" value="Nitrogenase molybdenum iron protein domain"/>
    <property type="match status" value="2"/>
</dbReference>
<evidence type="ECO:0000256" key="1">
    <source>
        <dbReference type="ARBA" id="ARBA00008814"/>
    </source>
</evidence>
<dbReference type="CDD" id="cd01143">
    <property type="entry name" value="YvrC"/>
    <property type="match status" value="1"/>
</dbReference>
<dbReference type="PROSITE" id="PS50983">
    <property type="entry name" value="FE_B12_PBP"/>
    <property type="match status" value="1"/>
</dbReference>
<dbReference type="InterPro" id="IPR002491">
    <property type="entry name" value="ABC_transptr_periplasmic_BD"/>
</dbReference>
<dbReference type="PANTHER" id="PTHR30535:SF34">
    <property type="entry name" value="MOLYBDATE-BINDING PROTEIN MOLA"/>
    <property type="match status" value="1"/>
</dbReference>
<dbReference type="PANTHER" id="PTHR30535">
    <property type="entry name" value="VITAMIN B12-BINDING PROTEIN"/>
    <property type="match status" value="1"/>
</dbReference>
<evidence type="ECO:0000313" key="6">
    <source>
        <dbReference type="EMBL" id="PRX64289.1"/>
    </source>
</evidence>
<evidence type="ECO:0000313" key="7">
    <source>
        <dbReference type="Proteomes" id="UP000238312"/>
    </source>
</evidence>
<dbReference type="AlphaFoldDB" id="A0A2T0MYK7"/>
<dbReference type="Proteomes" id="UP000238312">
    <property type="component" value="Unassembled WGS sequence"/>
</dbReference>
<protein>
    <submittedName>
        <fullName evidence="6">Iron complex transport system substrate-binding protein</fullName>
    </submittedName>
</protein>
<proteinExistence type="inferred from homology"/>
<dbReference type="EMBL" id="PVNG01000009">
    <property type="protein sequence ID" value="PRX64289.1"/>
    <property type="molecule type" value="Genomic_DNA"/>
</dbReference>
<accession>A0A2T0MYK7</accession>
<keyword evidence="7" id="KW-1185">Reference proteome</keyword>
<dbReference type="InterPro" id="IPR050902">
    <property type="entry name" value="ABC_Transporter_SBP"/>
</dbReference>
<dbReference type="OrthoDB" id="6495095at2"/>
<evidence type="ECO:0000256" key="2">
    <source>
        <dbReference type="ARBA" id="ARBA00022729"/>
    </source>
</evidence>
<comment type="similarity">
    <text evidence="1">Belongs to the bacterial solute-binding protein 8 family.</text>
</comment>
<organism evidence="6 7">
    <name type="scientific">Nonomuraea fuscirosea</name>
    <dbReference type="NCBI Taxonomy" id="1291556"/>
    <lineage>
        <taxon>Bacteria</taxon>
        <taxon>Bacillati</taxon>
        <taxon>Actinomycetota</taxon>
        <taxon>Actinomycetes</taxon>
        <taxon>Streptosporangiales</taxon>
        <taxon>Streptosporangiaceae</taxon>
        <taxon>Nonomuraea</taxon>
    </lineage>
</organism>
<dbReference type="GO" id="GO:0071281">
    <property type="term" value="P:cellular response to iron ion"/>
    <property type="evidence" value="ECO:0007669"/>
    <property type="project" value="TreeGrafter"/>
</dbReference>
<evidence type="ECO:0000259" key="5">
    <source>
        <dbReference type="PROSITE" id="PS50983"/>
    </source>
</evidence>
<keyword evidence="2 4" id="KW-0732">Signal</keyword>
<feature type="domain" description="Fe/B12 periplasmic-binding" evidence="5">
    <location>
        <begin position="71"/>
        <end position="321"/>
    </location>
</feature>
<evidence type="ECO:0000256" key="4">
    <source>
        <dbReference type="SAM" id="SignalP"/>
    </source>
</evidence>